<accession>A0A3N0Y6M4</accession>
<reference evidence="2 3" key="1">
    <citation type="submission" date="2018-10" db="EMBL/GenBank/DDBJ databases">
        <title>Genome assembly for a Yunnan-Guizhou Plateau 3E fish, Anabarilius grahami (Regan), and its evolutionary and genetic applications.</title>
        <authorList>
            <person name="Jiang W."/>
        </authorList>
    </citation>
    <scope>NUCLEOTIDE SEQUENCE [LARGE SCALE GENOMIC DNA]</scope>
    <source>
        <strain evidence="2">AG-KIZ</strain>
        <tissue evidence="2">Muscle</tissue>
    </source>
</reference>
<feature type="compositionally biased region" description="Basic and acidic residues" evidence="1">
    <location>
        <begin position="77"/>
        <end position="86"/>
    </location>
</feature>
<dbReference type="EMBL" id="RJVU01051519">
    <property type="protein sequence ID" value="ROL41833.1"/>
    <property type="molecule type" value="Genomic_DNA"/>
</dbReference>
<comment type="caution">
    <text evidence="2">The sequence shown here is derived from an EMBL/GenBank/DDBJ whole genome shotgun (WGS) entry which is preliminary data.</text>
</comment>
<protein>
    <submittedName>
        <fullName evidence="2">Uncharacterized protein</fullName>
    </submittedName>
</protein>
<evidence type="ECO:0000256" key="1">
    <source>
        <dbReference type="SAM" id="MobiDB-lite"/>
    </source>
</evidence>
<dbReference type="Proteomes" id="UP000281406">
    <property type="component" value="Unassembled WGS sequence"/>
</dbReference>
<gene>
    <name evidence="2" type="ORF">DPX16_9424</name>
</gene>
<keyword evidence="3" id="KW-1185">Reference proteome</keyword>
<name>A0A3N0Y6M4_ANAGA</name>
<proteinExistence type="predicted"/>
<dbReference type="AlphaFoldDB" id="A0A3N0Y6M4"/>
<organism evidence="2 3">
    <name type="scientific">Anabarilius grahami</name>
    <name type="common">Kanglang fish</name>
    <name type="synonym">Barilius grahami</name>
    <dbReference type="NCBI Taxonomy" id="495550"/>
    <lineage>
        <taxon>Eukaryota</taxon>
        <taxon>Metazoa</taxon>
        <taxon>Chordata</taxon>
        <taxon>Craniata</taxon>
        <taxon>Vertebrata</taxon>
        <taxon>Euteleostomi</taxon>
        <taxon>Actinopterygii</taxon>
        <taxon>Neopterygii</taxon>
        <taxon>Teleostei</taxon>
        <taxon>Ostariophysi</taxon>
        <taxon>Cypriniformes</taxon>
        <taxon>Xenocyprididae</taxon>
        <taxon>Xenocypridinae</taxon>
        <taxon>Xenocypridinae incertae sedis</taxon>
        <taxon>Anabarilius</taxon>
    </lineage>
</organism>
<feature type="region of interest" description="Disordered" evidence="1">
    <location>
        <begin position="75"/>
        <end position="108"/>
    </location>
</feature>
<sequence length="142" mass="16198">MNVIKLLNGNYSDESSLMKNNVRRMKDERMLKCRCDPLVVALGVCLCLCRWSGGRSCGSLRPRYRRTHRSLLGGRASFEHKTDRKRSSAHGFSAPVNGDQAGLERERDDTSRVIFSFFRSSMDLHTDARQERDSPASPPERH</sequence>
<evidence type="ECO:0000313" key="3">
    <source>
        <dbReference type="Proteomes" id="UP000281406"/>
    </source>
</evidence>
<evidence type="ECO:0000313" key="2">
    <source>
        <dbReference type="EMBL" id="ROL41833.1"/>
    </source>
</evidence>